<evidence type="ECO:0000313" key="2">
    <source>
        <dbReference type="Proteomes" id="UP000796761"/>
    </source>
</evidence>
<dbReference type="AlphaFoldDB" id="A0A8K1FYK5"/>
<reference evidence="1" key="1">
    <citation type="submission" date="2019-04" db="EMBL/GenBank/DDBJ databases">
        <title>Genome assembly of Zosterops borbonicus 15179.</title>
        <authorList>
            <person name="Leroy T."/>
            <person name="Anselmetti Y."/>
            <person name="Tilak M.-K."/>
            <person name="Nabholz B."/>
        </authorList>
    </citation>
    <scope>NUCLEOTIDE SEQUENCE</scope>
    <source>
        <strain evidence="1">HGM_15179</strain>
        <tissue evidence="1">Muscle</tissue>
    </source>
</reference>
<protein>
    <submittedName>
        <fullName evidence="1">Uncharacterized protein</fullName>
    </submittedName>
</protein>
<gene>
    <name evidence="1" type="ORF">HGM15179_019887</name>
</gene>
<sequence>MVKTMVKQGVPLKPMEAHRDAEIHLQPVEESHTGAGGCLRGGCDLVGGLWRGPAPMLEQPVLEGLHPVEVTHTAAV</sequence>
<proteinExistence type="predicted"/>
<evidence type="ECO:0000313" key="1">
    <source>
        <dbReference type="EMBL" id="TRZ07221.1"/>
    </source>
</evidence>
<name>A0A8K1FYK5_9PASS</name>
<comment type="caution">
    <text evidence="1">The sequence shown here is derived from an EMBL/GenBank/DDBJ whole genome shotgun (WGS) entry which is preliminary data.</text>
</comment>
<dbReference type="EMBL" id="SWJQ01001893">
    <property type="protein sequence ID" value="TRZ07221.1"/>
    <property type="molecule type" value="Genomic_DNA"/>
</dbReference>
<keyword evidence="2" id="KW-1185">Reference proteome</keyword>
<organism evidence="1 2">
    <name type="scientific">Zosterops borbonicus</name>
    <dbReference type="NCBI Taxonomy" id="364589"/>
    <lineage>
        <taxon>Eukaryota</taxon>
        <taxon>Metazoa</taxon>
        <taxon>Chordata</taxon>
        <taxon>Craniata</taxon>
        <taxon>Vertebrata</taxon>
        <taxon>Euteleostomi</taxon>
        <taxon>Archelosauria</taxon>
        <taxon>Archosauria</taxon>
        <taxon>Dinosauria</taxon>
        <taxon>Saurischia</taxon>
        <taxon>Theropoda</taxon>
        <taxon>Coelurosauria</taxon>
        <taxon>Aves</taxon>
        <taxon>Neognathae</taxon>
        <taxon>Neoaves</taxon>
        <taxon>Telluraves</taxon>
        <taxon>Australaves</taxon>
        <taxon>Passeriformes</taxon>
        <taxon>Sylvioidea</taxon>
        <taxon>Zosteropidae</taxon>
        <taxon>Zosterops</taxon>
    </lineage>
</organism>
<accession>A0A8K1FYK5</accession>
<dbReference type="OrthoDB" id="9397495at2759"/>
<dbReference type="Proteomes" id="UP000796761">
    <property type="component" value="Unassembled WGS sequence"/>
</dbReference>